<dbReference type="AlphaFoldDB" id="A0A6J8D5J0"/>
<evidence type="ECO:0000256" key="1">
    <source>
        <dbReference type="ARBA" id="ARBA00022737"/>
    </source>
</evidence>
<evidence type="ECO:0000256" key="3">
    <source>
        <dbReference type="PROSITE-ProRule" id="PRU00023"/>
    </source>
</evidence>
<dbReference type="InterPro" id="IPR002110">
    <property type="entry name" value="Ankyrin_rpt"/>
</dbReference>
<dbReference type="PANTHER" id="PTHR24198:SF165">
    <property type="entry name" value="ANKYRIN REPEAT-CONTAINING PROTEIN-RELATED"/>
    <property type="match status" value="1"/>
</dbReference>
<dbReference type="SUPFAM" id="SSF48403">
    <property type="entry name" value="Ankyrin repeat"/>
    <property type="match status" value="1"/>
</dbReference>
<dbReference type="PROSITE" id="PS50088">
    <property type="entry name" value="ANK_REPEAT"/>
    <property type="match status" value="2"/>
</dbReference>
<feature type="repeat" description="ANK" evidence="3">
    <location>
        <begin position="102"/>
        <end position="134"/>
    </location>
</feature>
<dbReference type="PROSITE" id="PS50297">
    <property type="entry name" value="ANK_REP_REGION"/>
    <property type="match status" value="2"/>
</dbReference>
<evidence type="ECO:0000313" key="5">
    <source>
        <dbReference type="Proteomes" id="UP000507470"/>
    </source>
</evidence>
<gene>
    <name evidence="4" type="ORF">MCOR_36865</name>
</gene>
<evidence type="ECO:0000256" key="2">
    <source>
        <dbReference type="ARBA" id="ARBA00023043"/>
    </source>
</evidence>
<reference evidence="4 5" key="1">
    <citation type="submission" date="2020-06" db="EMBL/GenBank/DDBJ databases">
        <authorList>
            <person name="Li R."/>
            <person name="Bekaert M."/>
        </authorList>
    </citation>
    <scope>NUCLEOTIDE SEQUENCE [LARGE SCALE GENOMIC DNA]</scope>
    <source>
        <strain evidence="5">wild</strain>
    </source>
</reference>
<dbReference type="SMART" id="SM00248">
    <property type="entry name" value="ANK"/>
    <property type="match status" value="3"/>
</dbReference>
<sequence length="228" mass="25469">MAFSLIDAVRCGDTETAKKILMNKKYTAIDIQGSKNDGTALFWACCRGFLDILHILVIQGASLNSKTAWGATPIHAACDNNQPEIVRLLIKYGCDLNEKTDSGDTPLHLACYRGFPEIVQILIEAGANFNIFNSKHQIPSDLAYVQGYYTIVNYLQAVKQIVKNSSSKGKHKRLGDHNCVTCCLSQDPNVPREVYEYWTRNDICLQSCSGKENNLSNQQNKSTHHRNV</sequence>
<evidence type="ECO:0000313" key="4">
    <source>
        <dbReference type="EMBL" id="CAC5402941.1"/>
    </source>
</evidence>
<dbReference type="EMBL" id="CACVKT020006656">
    <property type="protein sequence ID" value="CAC5402941.1"/>
    <property type="molecule type" value="Genomic_DNA"/>
</dbReference>
<keyword evidence="5" id="KW-1185">Reference proteome</keyword>
<dbReference type="PANTHER" id="PTHR24198">
    <property type="entry name" value="ANKYRIN REPEAT AND PROTEIN KINASE DOMAIN-CONTAINING PROTEIN"/>
    <property type="match status" value="1"/>
</dbReference>
<dbReference type="Pfam" id="PF00023">
    <property type="entry name" value="Ank"/>
    <property type="match status" value="1"/>
</dbReference>
<name>A0A6J8D5J0_MYTCO</name>
<dbReference type="Gene3D" id="1.25.40.20">
    <property type="entry name" value="Ankyrin repeat-containing domain"/>
    <property type="match status" value="2"/>
</dbReference>
<accession>A0A6J8D5J0</accession>
<keyword evidence="2 3" id="KW-0040">ANK repeat</keyword>
<dbReference type="OrthoDB" id="10071127at2759"/>
<organism evidence="4 5">
    <name type="scientific">Mytilus coruscus</name>
    <name type="common">Sea mussel</name>
    <dbReference type="NCBI Taxonomy" id="42192"/>
    <lineage>
        <taxon>Eukaryota</taxon>
        <taxon>Metazoa</taxon>
        <taxon>Spiralia</taxon>
        <taxon>Lophotrochozoa</taxon>
        <taxon>Mollusca</taxon>
        <taxon>Bivalvia</taxon>
        <taxon>Autobranchia</taxon>
        <taxon>Pteriomorphia</taxon>
        <taxon>Mytilida</taxon>
        <taxon>Mytiloidea</taxon>
        <taxon>Mytilidae</taxon>
        <taxon>Mytilinae</taxon>
        <taxon>Mytilus</taxon>
    </lineage>
</organism>
<protein>
    <submittedName>
        <fullName evidence="4">Uncharacterized protein</fullName>
    </submittedName>
</protein>
<feature type="repeat" description="ANK" evidence="3">
    <location>
        <begin position="69"/>
        <end position="101"/>
    </location>
</feature>
<proteinExistence type="predicted"/>
<dbReference type="InterPro" id="IPR036770">
    <property type="entry name" value="Ankyrin_rpt-contain_sf"/>
</dbReference>
<dbReference type="Proteomes" id="UP000507470">
    <property type="component" value="Unassembled WGS sequence"/>
</dbReference>
<keyword evidence="1" id="KW-0677">Repeat</keyword>
<dbReference type="Pfam" id="PF12796">
    <property type="entry name" value="Ank_2"/>
    <property type="match status" value="1"/>
</dbReference>
<dbReference type="PRINTS" id="PR01415">
    <property type="entry name" value="ANKYRIN"/>
</dbReference>